<protein>
    <submittedName>
        <fullName evidence="3">Glucan endo-1,3-beta-glucosidase 7</fullName>
    </submittedName>
</protein>
<dbReference type="AlphaFoldDB" id="A0AAX6FGQ9"/>
<evidence type="ECO:0000313" key="4">
    <source>
        <dbReference type="Proteomes" id="UP001140949"/>
    </source>
</evidence>
<reference evidence="3" key="2">
    <citation type="submission" date="2023-04" db="EMBL/GenBank/DDBJ databases">
        <authorList>
            <person name="Bruccoleri R.E."/>
            <person name="Oakeley E.J."/>
            <person name="Faust A.-M."/>
            <person name="Dessus-Babus S."/>
            <person name="Altorfer M."/>
            <person name="Burckhardt D."/>
            <person name="Oertli M."/>
            <person name="Naumann U."/>
            <person name="Petersen F."/>
            <person name="Wong J."/>
        </authorList>
    </citation>
    <scope>NUCLEOTIDE SEQUENCE</scope>
    <source>
        <strain evidence="3">GSM-AAB239-AS_SAM_17_03QT</strain>
        <tissue evidence="3">Leaf</tissue>
    </source>
</reference>
<keyword evidence="2" id="KW-0732">Signal</keyword>
<dbReference type="Proteomes" id="UP001140949">
    <property type="component" value="Unassembled WGS sequence"/>
</dbReference>
<feature type="compositionally biased region" description="Basic residues" evidence="1">
    <location>
        <begin position="154"/>
        <end position="163"/>
    </location>
</feature>
<organism evidence="3 4">
    <name type="scientific">Iris pallida</name>
    <name type="common">Sweet iris</name>
    <dbReference type="NCBI Taxonomy" id="29817"/>
    <lineage>
        <taxon>Eukaryota</taxon>
        <taxon>Viridiplantae</taxon>
        <taxon>Streptophyta</taxon>
        <taxon>Embryophyta</taxon>
        <taxon>Tracheophyta</taxon>
        <taxon>Spermatophyta</taxon>
        <taxon>Magnoliopsida</taxon>
        <taxon>Liliopsida</taxon>
        <taxon>Asparagales</taxon>
        <taxon>Iridaceae</taxon>
        <taxon>Iridoideae</taxon>
        <taxon>Irideae</taxon>
        <taxon>Iris</taxon>
    </lineage>
</organism>
<reference evidence="3" key="1">
    <citation type="journal article" date="2023" name="GigaByte">
        <title>Genome assembly of the bearded iris, Iris pallida Lam.</title>
        <authorList>
            <person name="Bruccoleri R.E."/>
            <person name="Oakeley E.J."/>
            <person name="Faust A.M.E."/>
            <person name="Altorfer M."/>
            <person name="Dessus-Babus S."/>
            <person name="Burckhardt D."/>
            <person name="Oertli M."/>
            <person name="Naumann U."/>
            <person name="Petersen F."/>
            <person name="Wong J."/>
        </authorList>
    </citation>
    <scope>NUCLEOTIDE SEQUENCE</scope>
    <source>
        <strain evidence="3">GSM-AAB239-AS_SAM_17_03QT</strain>
    </source>
</reference>
<feature type="region of interest" description="Disordered" evidence="1">
    <location>
        <begin position="50"/>
        <end position="288"/>
    </location>
</feature>
<accession>A0AAX6FGQ9</accession>
<evidence type="ECO:0000256" key="2">
    <source>
        <dbReference type="SAM" id="SignalP"/>
    </source>
</evidence>
<feature type="compositionally biased region" description="Pro residues" evidence="1">
    <location>
        <begin position="177"/>
        <end position="190"/>
    </location>
</feature>
<feature type="compositionally biased region" description="Basic residues" evidence="1">
    <location>
        <begin position="59"/>
        <end position="100"/>
    </location>
</feature>
<feature type="compositionally biased region" description="Pro residues" evidence="1">
    <location>
        <begin position="129"/>
        <end position="138"/>
    </location>
</feature>
<keyword evidence="4" id="KW-1185">Reference proteome</keyword>
<feature type="signal peptide" evidence="2">
    <location>
        <begin position="1"/>
        <end position="22"/>
    </location>
</feature>
<feature type="region of interest" description="Disordered" evidence="1">
    <location>
        <begin position="364"/>
        <end position="405"/>
    </location>
</feature>
<feature type="compositionally biased region" description="Low complexity" evidence="1">
    <location>
        <begin position="386"/>
        <end position="405"/>
    </location>
</feature>
<comment type="caution">
    <text evidence="3">The sequence shown here is derived from an EMBL/GenBank/DDBJ whole genome shotgun (WGS) entry which is preliminary data.</text>
</comment>
<feature type="chain" id="PRO_5043791761" evidence="2">
    <location>
        <begin position="23"/>
        <end position="448"/>
    </location>
</feature>
<evidence type="ECO:0000256" key="1">
    <source>
        <dbReference type="SAM" id="MobiDB-lite"/>
    </source>
</evidence>
<gene>
    <name evidence="3" type="ORF">M6B38_135555</name>
</gene>
<evidence type="ECO:0000313" key="3">
    <source>
        <dbReference type="EMBL" id="KAJ6815165.1"/>
    </source>
</evidence>
<feature type="compositionally biased region" description="Basic and acidic residues" evidence="1">
    <location>
        <begin position="258"/>
        <end position="267"/>
    </location>
</feature>
<proteinExistence type="predicted"/>
<feature type="compositionally biased region" description="Pro residues" evidence="1">
    <location>
        <begin position="210"/>
        <end position="225"/>
    </location>
</feature>
<feature type="compositionally biased region" description="Basic residues" evidence="1">
    <location>
        <begin position="226"/>
        <end position="248"/>
    </location>
</feature>
<name>A0AAX6FGQ9_IRIPA</name>
<sequence>MEQTQHRLLFTISAVLLLFSSAAQPFIGVNYGQVADNLPPARRDGAAAAVDLDIEGPPLRRRPRHPQRPRQHRHLHHDRRVQRRHPVPRRRPLRRLRLGLRQRPPLPPRLLHLHSLRRQRDLRARRPLPLRPAPPGHAEPPLRARRQPPVGRRQGLHRQHHGRAVPLGAPILRSVPPGAPPAAPGGPRLPQPDRLPVHGQPLPLLRLRLRPPPGDPRVLPLPPQRRPARRRHRGHLHQHVRRAARRGQVRAGGGRVRWGGDRRRGDRVALPGGRGRARRQRRERQGVQWQLDQAPGVGGRHAADAREVGGHLHFRALRRGSQARPHFRAVVRALPAGSHHELRCRSLQVLFRLRFRLGLKFRPGKESDGHDSVVRAEGGNSGRATAGGPRLRLRPAGGRLRSDPAGRGVLRARHRAVARRLRDEPAVPGVGEELGGLRLQPVGYAQFR</sequence>
<feature type="compositionally biased region" description="Basic and acidic residues" evidence="1">
    <location>
        <begin position="364"/>
        <end position="374"/>
    </location>
</feature>
<dbReference type="EMBL" id="JANAVB010029217">
    <property type="protein sequence ID" value="KAJ6815165.1"/>
    <property type="molecule type" value="Genomic_DNA"/>
</dbReference>